<comment type="caution">
    <text evidence="2">The sequence shown here is derived from an EMBL/GenBank/DDBJ whole genome shotgun (WGS) entry which is preliminary data.</text>
</comment>
<dbReference type="AlphaFoldDB" id="A0A9P4V3U9"/>
<feature type="compositionally biased region" description="Basic residues" evidence="1">
    <location>
        <begin position="117"/>
        <end position="127"/>
    </location>
</feature>
<organism evidence="2 3">
    <name type="scientific">Polyplosphaeria fusca</name>
    <dbReference type="NCBI Taxonomy" id="682080"/>
    <lineage>
        <taxon>Eukaryota</taxon>
        <taxon>Fungi</taxon>
        <taxon>Dikarya</taxon>
        <taxon>Ascomycota</taxon>
        <taxon>Pezizomycotina</taxon>
        <taxon>Dothideomycetes</taxon>
        <taxon>Pleosporomycetidae</taxon>
        <taxon>Pleosporales</taxon>
        <taxon>Tetraplosphaeriaceae</taxon>
        <taxon>Polyplosphaeria</taxon>
    </lineage>
</organism>
<name>A0A9P4V3U9_9PLEO</name>
<accession>A0A9P4V3U9</accession>
<dbReference type="EMBL" id="ML996134">
    <property type="protein sequence ID" value="KAF2735523.1"/>
    <property type="molecule type" value="Genomic_DNA"/>
</dbReference>
<reference evidence="2" key="1">
    <citation type="journal article" date="2020" name="Stud. Mycol.">
        <title>101 Dothideomycetes genomes: a test case for predicting lifestyles and emergence of pathogens.</title>
        <authorList>
            <person name="Haridas S."/>
            <person name="Albert R."/>
            <person name="Binder M."/>
            <person name="Bloem J."/>
            <person name="Labutti K."/>
            <person name="Salamov A."/>
            <person name="Andreopoulos B."/>
            <person name="Baker S."/>
            <person name="Barry K."/>
            <person name="Bills G."/>
            <person name="Bluhm B."/>
            <person name="Cannon C."/>
            <person name="Castanera R."/>
            <person name="Culley D."/>
            <person name="Daum C."/>
            <person name="Ezra D."/>
            <person name="Gonzalez J."/>
            <person name="Henrissat B."/>
            <person name="Kuo A."/>
            <person name="Liang C."/>
            <person name="Lipzen A."/>
            <person name="Lutzoni F."/>
            <person name="Magnuson J."/>
            <person name="Mondo S."/>
            <person name="Nolan M."/>
            <person name="Ohm R."/>
            <person name="Pangilinan J."/>
            <person name="Park H.-J."/>
            <person name="Ramirez L."/>
            <person name="Alfaro M."/>
            <person name="Sun H."/>
            <person name="Tritt A."/>
            <person name="Yoshinaga Y."/>
            <person name="Zwiers L.-H."/>
            <person name="Turgeon B."/>
            <person name="Goodwin S."/>
            <person name="Spatafora J."/>
            <person name="Crous P."/>
            <person name="Grigoriev I."/>
        </authorList>
    </citation>
    <scope>NUCLEOTIDE SEQUENCE</scope>
    <source>
        <strain evidence="2">CBS 125425</strain>
    </source>
</reference>
<dbReference type="Proteomes" id="UP000799444">
    <property type="component" value="Unassembled WGS sequence"/>
</dbReference>
<sequence>MASTEGLNLSAREMEVLALAWQCMEAEPKIDTAKLARLTGYTPNSATVTLSRIKRKLKDHAAQFDENNPALPKNASSAAGTPKKTSGTAAAGTSKDPKSTGKRATKVTATGDESPTKKRKATAKKGKGAASNGDDDDDEEFKVVNIKKEEHHDLLQGAQDFYNQSMPGYNNGLEGGENGV</sequence>
<gene>
    <name evidence="2" type="ORF">EJ04DRAFT_434820</name>
</gene>
<keyword evidence="3" id="KW-1185">Reference proteome</keyword>
<proteinExistence type="predicted"/>
<protein>
    <submittedName>
        <fullName evidence="2">Uncharacterized protein</fullName>
    </submittedName>
</protein>
<feature type="region of interest" description="Disordered" evidence="1">
    <location>
        <begin position="63"/>
        <end position="145"/>
    </location>
</feature>
<feature type="compositionally biased region" description="Polar residues" evidence="1">
    <location>
        <begin position="74"/>
        <end position="88"/>
    </location>
</feature>
<evidence type="ECO:0000313" key="3">
    <source>
        <dbReference type="Proteomes" id="UP000799444"/>
    </source>
</evidence>
<evidence type="ECO:0000313" key="2">
    <source>
        <dbReference type="EMBL" id="KAF2735523.1"/>
    </source>
</evidence>
<evidence type="ECO:0000256" key="1">
    <source>
        <dbReference type="SAM" id="MobiDB-lite"/>
    </source>
</evidence>
<dbReference type="OrthoDB" id="5403747at2759"/>